<accession>W9RQB7</accession>
<sequence>MSPRLSLASLILSVMVIKLKNDKAKSLRRSNMSKQSKEKAKNSRQSNMSKESKEKAKNSRQSNMNWRASIATQERTEQDSILQQIFEFEGKKSLLLIWVPMHLAERSSVPFFSATSCFGSSKSSLCIYN</sequence>
<evidence type="ECO:0000313" key="3">
    <source>
        <dbReference type="Proteomes" id="UP000030645"/>
    </source>
</evidence>
<reference evidence="3" key="1">
    <citation type="submission" date="2013-01" db="EMBL/GenBank/DDBJ databases">
        <title>Draft Genome Sequence of a Mulberry Tree, Morus notabilis C.K. Schneid.</title>
        <authorList>
            <person name="He N."/>
            <person name="Zhao S."/>
        </authorList>
    </citation>
    <scope>NUCLEOTIDE SEQUENCE</scope>
</reference>
<evidence type="ECO:0000256" key="1">
    <source>
        <dbReference type="SAM" id="MobiDB-lite"/>
    </source>
</evidence>
<protein>
    <submittedName>
        <fullName evidence="2">Uncharacterized protein</fullName>
    </submittedName>
</protein>
<keyword evidence="3" id="KW-1185">Reference proteome</keyword>
<feature type="region of interest" description="Disordered" evidence="1">
    <location>
        <begin position="25"/>
        <end position="68"/>
    </location>
</feature>
<dbReference type="Proteomes" id="UP000030645">
    <property type="component" value="Unassembled WGS sequence"/>
</dbReference>
<dbReference type="EMBL" id="KE344500">
    <property type="protein sequence ID" value="EXB64483.1"/>
    <property type="molecule type" value="Genomic_DNA"/>
</dbReference>
<dbReference type="AlphaFoldDB" id="W9RQB7"/>
<gene>
    <name evidence="2" type="ORF">L484_006720</name>
</gene>
<evidence type="ECO:0000313" key="2">
    <source>
        <dbReference type="EMBL" id="EXB64483.1"/>
    </source>
</evidence>
<name>W9RQB7_9ROSA</name>
<proteinExistence type="predicted"/>
<organism evidence="2 3">
    <name type="scientific">Morus notabilis</name>
    <dbReference type="NCBI Taxonomy" id="981085"/>
    <lineage>
        <taxon>Eukaryota</taxon>
        <taxon>Viridiplantae</taxon>
        <taxon>Streptophyta</taxon>
        <taxon>Embryophyta</taxon>
        <taxon>Tracheophyta</taxon>
        <taxon>Spermatophyta</taxon>
        <taxon>Magnoliopsida</taxon>
        <taxon>eudicotyledons</taxon>
        <taxon>Gunneridae</taxon>
        <taxon>Pentapetalae</taxon>
        <taxon>rosids</taxon>
        <taxon>fabids</taxon>
        <taxon>Rosales</taxon>
        <taxon>Moraceae</taxon>
        <taxon>Moreae</taxon>
        <taxon>Morus</taxon>
    </lineage>
</organism>
<feature type="compositionally biased region" description="Polar residues" evidence="1">
    <location>
        <begin position="59"/>
        <end position="68"/>
    </location>
</feature>